<dbReference type="Gene3D" id="3.90.79.10">
    <property type="entry name" value="Nucleoside Triphosphate Pyrophosphohydrolase"/>
    <property type="match status" value="1"/>
</dbReference>
<dbReference type="InterPro" id="IPR015797">
    <property type="entry name" value="NUDIX_hydrolase-like_dom_sf"/>
</dbReference>
<dbReference type="EMBL" id="MU001638">
    <property type="protein sequence ID" value="KAF2481003.1"/>
    <property type="molecule type" value="Genomic_DNA"/>
</dbReference>
<dbReference type="OrthoDB" id="276276at2759"/>
<dbReference type="GO" id="GO:0016787">
    <property type="term" value="F:hydrolase activity"/>
    <property type="evidence" value="ECO:0007669"/>
    <property type="project" value="UniProtKB-KW"/>
</dbReference>
<dbReference type="AlphaFoldDB" id="A0A6A6PNJ4"/>
<sequence>MASHGDSSARPDLGSFTIDEAVREWHRPLKDWHATHRNQGQQWDGIATACAVFNREGKVLIIQRAAHDSLPHKWEMPGGAVDSDDTTILHAAARELWEEAGMVARRFVDVVCTGPDRNVGDLYRSRDRTKTWCRFTFLVEVQGAERVVLDPNEHQDYFWATEEEIRGQRSGERGLTITKDTVVALILEAFRMRRKRSGAL</sequence>
<evidence type="ECO:0000313" key="3">
    <source>
        <dbReference type="Proteomes" id="UP000799767"/>
    </source>
</evidence>
<dbReference type="InterPro" id="IPR000086">
    <property type="entry name" value="NUDIX_hydrolase_dom"/>
</dbReference>
<dbReference type="CDD" id="cd02883">
    <property type="entry name" value="NUDIX_Hydrolase"/>
    <property type="match status" value="1"/>
</dbReference>
<evidence type="ECO:0000259" key="1">
    <source>
        <dbReference type="PROSITE" id="PS51462"/>
    </source>
</evidence>
<reference evidence="2" key="1">
    <citation type="journal article" date="2020" name="Stud. Mycol.">
        <title>101 Dothideomycetes genomes: a test case for predicting lifestyles and emergence of pathogens.</title>
        <authorList>
            <person name="Haridas S."/>
            <person name="Albert R."/>
            <person name="Binder M."/>
            <person name="Bloem J."/>
            <person name="Labutti K."/>
            <person name="Salamov A."/>
            <person name="Andreopoulos B."/>
            <person name="Baker S."/>
            <person name="Barry K."/>
            <person name="Bills G."/>
            <person name="Bluhm B."/>
            <person name="Cannon C."/>
            <person name="Castanera R."/>
            <person name="Culley D."/>
            <person name="Daum C."/>
            <person name="Ezra D."/>
            <person name="Gonzalez J."/>
            <person name="Henrissat B."/>
            <person name="Kuo A."/>
            <person name="Liang C."/>
            <person name="Lipzen A."/>
            <person name="Lutzoni F."/>
            <person name="Magnuson J."/>
            <person name="Mondo S."/>
            <person name="Nolan M."/>
            <person name="Ohm R."/>
            <person name="Pangilinan J."/>
            <person name="Park H.-J."/>
            <person name="Ramirez L."/>
            <person name="Alfaro M."/>
            <person name="Sun H."/>
            <person name="Tritt A."/>
            <person name="Yoshinaga Y."/>
            <person name="Zwiers L.-H."/>
            <person name="Turgeon B."/>
            <person name="Goodwin S."/>
            <person name="Spatafora J."/>
            <person name="Crous P."/>
            <person name="Grigoriev I."/>
        </authorList>
    </citation>
    <scope>NUCLEOTIDE SEQUENCE</scope>
    <source>
        <strain evidence="2">CBS 113389</strain>
    </source>
</reference>
<dbReference type="SUPFAM" id="SSF55811">
    <property type="entry name" value="Nudix"/>
    <property type="match status" value="1"/>
</dbReference>
<keyword evidence="3" id="KW-1185">Reference proteome</keyword>
<dbReference type="PANTHER" id="PTHR43736:SF1">
    <property type="entry name" value="DIHYDRONEOPTERIN TRIPHOSPHATE DIPHOSPHATASE"/>
    <property type="match status" value="1"/>
</dbReference>
<dbReference type="Pfam" id="PF00293">
    <property type="entry name" value="NUDIX"/>
    <property type="match status" value="1"/>
</dbReference>
<dbReference type="PANTHER" id="PTHR43736">
    <property type="entry name" value="ADP-RIBOSE PYROPHOSPHATASE"/>
    <property type="match status" value="1"/>
</dbReference>
<organism evidence="2 3">
    <name type="scientific">Neohortaea acidophila</name>
    <dbReference type="NCBI Taxonomy" id="245834"/>
    <lineage>
        <taxon>Eukaryota</taxon>
        <taxon>Fungi</taxon>
        <taxon>Dikarya</taxon>
        <taxon>Ascomycota</taxon>
        <taxon>Pezizomycotina</taxon>
        <taxon>Dothideomycetes</taxon>
        <taxon>Dothideomycetidae</taxon>
        <taxon>Mycosphaerellales</taxon>
        <taxon>Teratosphaeriaceae</taxon>
        <taxon>Neohortaea</taxon>
    </lineage>
</organism>
<dbReference type="RefSeq" id="XP_033587573.1">
    <property type="nucleotide sequence ID" value="XM_033735576.1"/>
</dbReference>
<proteinExistence type="predicted"/>
<protein>
    <submittedName>
        <fullName evidence="2">NUDIX hydrolase domain-like protein</fullName>
    </submittedName>
</protein>
<dbReference type="Proteomes" id="UP000799767">
    <property type="component" value="Unassembled WGS sequence"/>
</dbReference>
<accession>A0A6A6PNJ4</accession>
<gene>
    <name evidence="2" type="ORF">BDY17DRAFT_311804</name>
</gene>
<dbReference type="GeneID" id="54476578"/>
<feature type="domain" description="Nudix hydrolase" evidence="1">
    <location>
        <begin position="43"/>
        <end position="189"/>
    </location>
</feature>
<evidence type="ECO:0000313" key="2">
    <source>
        <dbReference type="EMBL" id="KAF2481003.1"/>
    </source>
</evidence>
<keyword evidence="2" id="KW-0378">Hydrolase</keyword>
<name>A0A6A6PNJ4_9PEZI</name>
<dbReference type="PROSITE" id="PS51462">
    <property type="entry name" value="NUDIX"/>
    <property type="match status" value="1"/>
</dbReference>